<name>A0AAV6YNR5_ENGPU</name>
<dbReference type="Proteomes" id="UP000824782">
    <property type="component" value="Unassembled WGS sequence"/>
</dbReference>
<reference evidence="1" key="1">
    <citation type="thesis" date="2020" institute="ProQuest LLC" country="789 East Eisenhower Parkway, Ann Arbor, MI, USA">
        <title>Comparative Genomics and Chromosome Evolution.</title>
        <authorList>
            <person name="Mudd A.B."/>
        </authorList>
    </citation>
    <scope>NUCLEOTIDE SEQUENCE</scope>
    <source>
        <strain evidence="1">237g6f4</strain>
        <tissue evidence="1">Blood</tissue>
    </source>
</reference>
<organism evidence="1 2">
    <name type="scientific">Engystomops pustulosus</name>
    <name type="common">Tungara frog</name>
    <name type="synonym">Physalaemus pustulosus</name>
    <dbReference type="NCBI Taxonomy" id="76066"/>
    <lineage>
        <taxon>Eukaryota</taxon>
        <taxon>Metazoa</taxon>
        <taxon>Chordata</taxon>
        <taxon>Craniata</taxon>
        <taxon>Vertebrata</taxon>
        <taxon>Euteleostomi</taxon>
        <taxon>Amphibia</taxon>
        <taxon>Batrachia</taxon>
        <taxon>Anura</taxon>
        <taxon>Neobatrachia</taxon>
        <taxon>Hyloidea</taxon>
        <taxon>Leptodactylidae</taxon>
        <taxon>Leiuperinae</taxon>
        <taxon>Engystomops</taxon>
    </lineage>
</organism>
<proteinExistence type="predicted"/>
<dbReference type="EMBL" id="WNYA01018571">
    <property type="protein sequence ID" value="KAG8538807.1"/>
    <property type="molecule type" value="Genomic_DNA"/>
</dbReference>
<accession>A0AAV6YNR5</accession>
<comment type="caution">
    <text evidence="1">The sequence shown here is derived from an EMBL/GenBank/DDBJ whole genome shotgun (WGS) entry which is preliminary data.</text>
</comment>
<protein>
    <submittedName>
        <fullName evidence="1">Uncharacterized protein</fullName>
    </submittedName>
</protein>
<gene>
    <name evidence="1" type="ORF">GDO81_022051</name>
</gene>
<evidence type="ECO:0000313" key="1">
    <source>
        <dbReference type="EMBL" id="KAG8538807.1"/>
    </source>
</evidence>
<evidence type="ECO:0000313" key="2">
    <source>
        <dbReference type="Proteomes" id="UP000824782"/>
    </source>
</evidence>
<sequence length="74" mass="8049">MWWAGFTQSHDCPAVYTDCWLEEGSAHFPPSLMSGAAYLLGSVYGGSSPAPAPLHPLQFDCNVYHSDVILTICM</sequence>
<keyword evidence="2" id="KW-1185">Reference proteome</keyword>
<dbReference type="AlphaFoldDB" id="A0AAV6YNR5"/>